<protein>
    <submittedName>
        <fullName evidence="1">Uncharacterized protein</fullName>
    </submittedName>
</protein>
<evidence type="ECO:0000313" key="1">
    <source>
        <dbReference type="EMBL" id="GAU87157.1"/>
    </source>
</evidence>
<gene>
    <name evidence="1" type="primary">RvY_00050-1</name>
    <name evidence="1" type="synonym">RvY_00050.1</name>
    <name evidence="1" type="ORF">RvY_00050</name>
</gene>
<comment type="caution">
    <text evidence="1">The sequence shown here is derived from an EMBL/GenBank/DDBJ whole genome shotgun (WGS) entry which is preliminary data.</text>
</comment>
<keyword evidence="2" id="KW-1185">Reference proteome</keyword>
<organism evidence="1 2">
    <name type="scientific">Ramazzottius varieornatus</name>
    <name type="common">Water bear</name>
    <name type="synonym">Tardigrade</name>
    <dbReference type="NCBI Taxonomy" id="947166"/>
    <lineage>
        <taxon>Eukaryota</taxon>
        <taxon>Metazoa</taxon>
        <taxon>Ecdysozoa</taxon>
        <taxon>Tardigrada</taxon>
        <taxon>Eutardigrada</taxon>
        <taxon>Parachela</taxon>
        <taxon>Hypsibioidea</taxon>
        <taxon>Ramazzottiidae</taxon>
        <taxon>Ramazzottius</taxon>
    </lineage>
</organism>
<dbReference type="Proteomes" id="UP000186922">
    <property type="component" value="Unassembled WGS sequence"/>
</dbReference>
<reference evidence="1 2" key="1">
    <citation type="journal article" date="2016" name="Nat. Commun.">
        <title>Extremotolerant tardigrade genome and improved radiotolerance of human cultured cells by tardigrade-unique protein.</title>
        <authorList>
            <person name="Hashimoto T."/>
            <person name="Horikawa D.D."/>
            <person name="Saito Y."/>
            <person name="Kuwahara H."/>
            <person name="Kozuka-Hata H."/>
            <person name="Shin-I T."/>
            <person name="Minakuchi Y."/>
            <person name="Ohishi K."/>
            <person name="Motoyama A."/>
            <person name="Aizu T."/>
            <person name="Enomoto A."/>
            <person name="Kondo K."/>
            <person name="Tanaka S."/>
            <person name="Hara Y."/>
            <person name="Koshikawa S."/>
            <person name="Sagara H."/>
            <person name="Miura T."/>
            <person name="Yokobori S."/>
            <person name="Miyagawa K."/>
            <person name="Suzuki Y."/>
            <person name="Kubo T."/>
            <person name="Oyama M."/>
            <person name="Kohara Y."/>
            <person name="Fujiyama A."/>
            <person name="Arakawa K."/>
            <person name="Katayama T."/>
            <person name="Toyoda A."/>
            <person name="Kunieda T."/>
        </authorList>
    </citation>
    <scope>NUCLEOTIDE SEQUENCE [LARGE SCALE GENOMIC DNA]</scope>
    <source>
        <strain evidence="1 2">YOKOZUNA-1</strain>
    </source>
</reference>
<dbReference type="EMBL" id="BDGG01000001">
    <property type="protein sequence ID" value="GAU87157.1"/>
    <property type="molecule type" value="Genomic_DNA"/>
</dbReference>
<evidence type="ECO:0000313" key="2">
    <source>
        <dbReference type="Proteomes" id="UP000186922"/>
    </source>
</evidence>
<name>A0A1D1UIT7_RAMVA</name>
<dbReference type="AlphaFoldDB" id="A0A1D1UIT7"/>
<proteinExistence type="predicted"/>
<accession>A0A1D1UIT7</accession>
<sequence>MAGNQRTSAKPDPSARTFFIRWEEIYLVWRTLERYRASRSCTISMTSIQGTSDGELGKRLTLRYANLNGVE</sequence>